<comment type="caution">
    <text evidence="2">The sequence shown here is derived from an EMBL/GenBank/DDBJ whole genome shotgun (WGS) entry which is preliminary data.</text>
</comment>
<proteinExistence type="predicted"/>
<keyword evidence="1" id="KW-0472">Membrane</keyword>
<evidence type="ECO:0000256" key="1">
    <source>
        <dbReference type="SAM" id="Phobius"/>
    </source>
</evidence>
<evidence type="ECO:0000313" key="3">
    <source>
        <dbReference type="Proteomes" id="UP000620075"/>
    </source>
</evidence>
<feature type="transmembrane region" description="Helical" evidence="1">
    <location>
        <begin position="29"/>
        <end position="48"/>
    </location>
</feature>
<dbReference type="Proteomes" id="UP000620075">
    <property type="component" value="Unassembled WGS sequence"/>
</dbReference>
<evidence type="ECO:0000313" key="2">
    <source>
        <dbReference type="EMBL" id="MBJ7602596.1"/>
    </source>
</evidence>
<organism evidence="2 3">
    <name type="scientific">Candidatus Dormiibacter inghamiae</name>
    <dbReference type="NCBI Taxonomy" id="3127013"/>
    <lineage>
        <taxon>Bacteria</taxon>
        <taxon>Bacillati</taxon>
        <taxon>Candidatus Dormiibacterota</taxon>
        <taxon>Candidatus Dormibacteria</taxon>
        <taxon>Candidatus Dormibacterales</taxon>
        <taxon>Candidatus Dormibacteraceae</taxon>
        <taxon>Candidatus Dormiibacter</taxon>
    </lineage>
</organism>
<dbReference type="RefSeq" id="WP_338177213.1">
    <property type="nucleotide sequence ID" value="NZ_JAEKNQ010000021.1"/>
</dbReference>
<dbReference type="AlphaFoldDB" id="A0A934KFQ7"/>
<name>A0A934KFQ7_9BACT</name>
<accession>A0A934KFQ7</accession>
<protein>
    <submittedName>
        <fullName evidence="2">Uncharacterized protein</fullName>
    </submittedName>
</protein>
<reference evidence="2 3" key="1">
    <citation type="submission" date="2020-10" db="EMBL/GenBank/DDBJ databases">
        <title>Ca. Dormibacterota MAGs.</title>
        <authorList>
            <person name="Montgomery K."/>
        </authorList>
    </citation>
    <scope>NUCLEOTIDE SEQUENCE [LARGE SCALE GENOMIC DNA]</scope>
    <source>
        <strain evidence="2">SC8811_S16_3</strain>
    </source>
</reference>
<dbReference type="EMBL" id="JAEKNQ010000021">
    <property type="protein sequence ID" value="MBJ7602596.1"/>
    <property type="molecule type" value="Genomic_DNA"/>
</dbReference>
<gene>
    <name evidence="2" type="ORF">JF888_05310</name>
</gene>
<keyword evidence="1" id="KW-0812">Transmembrane</keyword>
<sequence length="56" mass="5850">MPAGGVSSGIFLVFVRLFMKGTTLGQGQGLVPVVGMVLVVLFSFFRHFGLGPGIPL</sequence>
<keyword evidence="1" id="KW-1133">Transmembrane helix</keyword>